<protein>
    <submittedName>
        <fullName evidence="1">Uncharacterized protein</fullName>
    </submittedName>
</protein>
<name>A0A0G1A6L0_9BACT</name>
<gene>
    <name evidence="1" type="ORF">UV20_C0008G0021</name>
</gene>
<dbReference type="Proteomes" id="UP000034837">
    <property type="component" value="Unassembled WGS sequence"/>
</dbReference>
<evidence type="ECO:0000313" key="2">
    <source>
        <dbReference type="Proteomes" id="UP000034837"/>
    </source>
</evidence>
<reference evidence="1 2" key="1">
    <citation type="journal article" date="2015" name="Nature">
        <title>rRNA introns, odd ribosomes, and small enigmatic genomes across a large radiation of phyla.</title>
        <authorList>
            <person name="Brown C.T."/>
            <person name="Hug L.A."/>
            <person name="Thomas B.C."/>
            <person name="Sharon I."/>
            <person name="Castelle C.J."/>
            <person name="Singh A."/>
            <person name="Wilkins M.J."/>
            <person name="Williams K.H."/>
            <person name="Banfield J.F."/>
        </authorList>
    </citation>
    <scope>NUCLEOTIDE SEQUENCE [LARGE SCALE GENOMIC DNA]</scope>
</reference>
<proteinExistence type="predicted"/>
<sequence>MQNSSIFDEGIKIISFCPLCKAKQENVAVSILETTEVARLIHLECQKCRSAILALVIMSPSGMNSLGMITDLSAGEALKFKENPSLEADEILAFHNLLKKDKFWLKNSLEQESALKF</sequence>
<evidence type="ECO:0000313" key="1">
    <source>
        <dbReference type="EMBL" id="KKS56645.1"/>
    </source>
</evidence>
<dbReference type="EMBL" id="LCDO01000008">
    <property type="protein sequence ID" value="KKS56645.1"/>
    <property type="molecule type" value="Genomic_DNA"/>
</dbReference>
<comment type="caution">
    <text evidence="1">The sequence shown here is derived from an EMBL/GenBank/DDBJ whole genome shotgun (WGS) entry which is preliminary data.</text>
</comment>
<dbReference type="AlphaFoldDB" id="A0A0G1A6L0"/>
<organism evidence="1 2">
    <name type="scientific">Candidatus Magasanikbacteria bacterium GW2011_GWA2_42_32</name>
    <dbReference type="NCBI Taxonomy" id="1619039"/>
    <lineage>
        <taxon>Bacteria</taxon>
        <taxon>Candidatus Magasanikiibacteriota</taxon>
    </lineage>
</organism>
<accession>A0A0G1A6L0</accession>